<name>D5UG31_CELFN</name>
<feature type="transmembrane region" description="Helical" evidence="2">
    <location>
        <begin position="168"/>
        <end position="189"/>
    </location>
</feature>
<gene>
    <name evidence="4" type="ordered locus">Cfla_2161</name>
</gene>
<organism evidence="4 5">
    <name type="scientific">Cellulomonas flavigena (strain ATCC 482 / DSM 20109 / BCRC 11376 / JCM 18109 / NBRC 3775 / NCIMB 8073 / NRS 134)</name>
    <dbReference type="NCBI Taxonomy" id="446466"/>
    <lineage>
        <taxon>Bacteria</taxon>
        <taxon>Bacillati</taxon>
        <taxon>Actinomycetota</taxon>
        <taxon>Actinomycetes</taxon>
        <taxon>Micrococcales</taxon>
        <taxon>Cellulomonadaceae</taxon>
        <taxon>Cellulomonas</taxon>
    </lineage>
</organism>
<reference evidence="4 5" key="1">
    <citation type="journal article" date="2010" name="Stand. Genomic Sci.">
        <title>Complete genome sequence of Cellulomonas flavigena type strain (134).</title>
        <authorList>
            <person name="Abt B."/>
            <person name="Foster B."/>
            <person name="Lapidus A."/>
            <person name="Clum A."/>
            <person name="Sun H."/>
            <person name="Pukall R."/>
            <person name="Lucas S."/>
            <person name="Glavina Del Rio T."/>
            <person name="Nolan M."/>
            <person name="Tice H."/>
            <person name="Cheng J.F."/>
            <person name="Pitluck S."/>
            <person name="Liolios K."/>
            <person name="Ivanova N."/>
            <person name="Mavromatis K."/>
            <person name="Ovchinnikova G."/>
            <person name="Pati A."/>
            <person name="Goodwin L."/>
            <person name="Chen A."/>
            <person name="Palaniappan K."/>
            <person name="Land M."/>
            <person name="Hauser L."/>
            <person name="Chang Y.J."/>
            <person name="Jeffries C.D."/>
            <person name="Rohde M."/>
            <person name="Goker M."/>
            <person name="Woyke T."/>
            <person name="Bristow J."/>
            <person name="Eisen J.A."/>
            <person name="Markowitz V."/>
            <person name="Hugenholtz P."/>
            <person name="Kyrpides N.C."/>
            <person name="Klenk H.P."/>
        </authorList>
    </citation>
    <scope>NUCLEOTIDE SEQUENCE [LARGE SCALE GENOMIC DNA]</scope>
    <source>
        <strain evidence="5">ATCC 482 / DSM 20109 / BCRC 11376 / JCM 18109 / NBRC 3775 / NCIMB 8073 / NRS 134</strain>
    </source>
</reference>
<evidence type="ECO:0000313" key="5">
    <source>
        <dbReference type="Proteomes" id="UP000000849"/>
    </source>
</evidence>
<feature type="transmembrane region" description="Helical" evidence="2">
    <location>
        <begin position="98"/>
        <end position="115"/>
    </location>
</feature>
<sequence length="239" mass="24832">MPAARVPGRALLRAAAFGAAVVLPVVALAVAVRGGSGAVVRFDEATVAAATDVTRSSDTLRTALVGWQEVFAARWLNLVLVPAVGAWAWRRDELRDRVVWAGVTVAVGWGLQHLAKLVVQRARPVIDDAVAHAPGWSFPSGHAANTTTVAVVLTVLVWPVLGRAGRVAVPTVAGLLVALTVADRVLLGVHYPSDVVAGVLFGTAVAGASYLGWRRSPPDERHGTGRTAASAPTPEHLAP</sequence>
<dbReference type="KEGG" id="cfl:Cfla_2161"/>
<evidence type="ECO:0000256" key="2">
    <source>
        <dbReference type="SAM" id="Phobius"/>
    </source>
</evidence>
<dbReference type="OrthoDB" id="5289372at2"/>
<keyword evidence="2" id="KW-0812">Transmembrane</keyword>
<feature type="region of interest" description="Disordered" evidence="1">
    <location>
        <begin position="215"/>
        <end position="239"/>
    </location>
</feature>
<dbReference type="Gene3D" id="1.20.144.10">
    <property type="entry name" value="Phosphatidic acid phosphatase type 2/haloperoxidase"/>
    <property type="match status" value="1"/>
</dbReference>
<dbReference type="InterPro" id="IPR000326">
    <property type="entry name" value="PAP2/HPO"/>
</dbReference>
<keyword evidence="2" id="KW-1133">Transmembrane helix</keyword>
<dbReference type="Proteomes" id="UP000000849">
    <property type="component" value="Chromosome"/>
</dbReference>
<feature type="domain" description="Phosphatidic acid phosphatase type 2/haloperoxidase" evidence="3">
    <location>
        <begin position="94"/>
        <end position="210"/>
    </location>
</feature>
<dbReference type="Pfam" id="PF01569">
    <property type="entry name" value="PAP2"/>
    <property type="match status" value="1"/>
</dbReference>
<dbReference type="AlphaFoldDB" id="D5UG31"/>
<dbReference type="PANTHER" id="PTHR14969">
    <property type="entry name" value="SPHINGOSINE-1-PHOSPHATE PHOSPHOHYDROLASE"/>
    <property type="match status" value="1"/>
</dbReference>
<dbReference type="PANTHER" id="PTHR14969:SF13">
    <property type="entry name" value="AT30094P"/>
    <property type="match status" value="1"/>
</dbReference>
<protein>
    <submittedName>
        <fullName evidence="4">Phosphoesterase PA-phosphatase related protein</fullName>
    </submittedName>
</protein>
<feature type="transmembrane region" description="Helical" evidence="2">
    <location>
        <begin position="195"/>
        <end position="213"/>
    </location>
</feature>
<dbReference type="RefSeq" id="WP_013117388.1">
    <property type="nucleotide sequence ID" value="NC_014151.1"/>
</dbReference>
<dbReference type="SUPFAM" id="SSF48317">
    <property type="entry name" value="Acid phosphatase/Vanadium-dependent haloperoxidase"/>
    <property type="match status" value="1"/>
</dbReference>
<accession>D5UG31</accession>
<dbReference type="SMART" id="SM00014">
    <property type="entry name" value="acidPPc"/>
    <property type="match status" value="1"/>
</dbReference>
<dbReference type="InterPro" id="IPR036938">
    <property type="entry name" value="PAP2/HPO_sf"/>
</dbReference>
<evidence type="ECO:0000313" key="4">
    <source>
        <dbReference type="EMBL" id="ADG75054.1"/>
    </source>
</evidence>
<evidence type="ECO:0000256" key="1">
    <source>
        <dbReference type="SAM" id="MobiDB-lite"/>
    </source>
</evidence>
<feature type="transmembrane region" description="Helical" evidence="2">
    <location>
        <begin position="12"/>
        <end position="32"/>
    </location>
</feature>
<keyword evidence="2" id="KW-0472">Membrane</keyword>
<proteinExistence type="predicted"/>
<dbReference type="EMBL" id="CP001964">
    <property type="protein sequence ID" value="ADG75054.1"/>
    <property type="molecule type" value="Genomic_DNA"/>
</dbReference>
<evidence type="ECO:0000259" key="3">
    <source>
        <dbReference type="SMART" id="SM00014"/>
    </source>
</evidence>
<dbReference type="STRING" id="446466.Cfla_2161"/>
<feature type="transmembrane region" description="Helical" evidence="2">
    <location>
        <begin position="143"/>
        <end position="161"/>
    </location>
</feature>
<dbReference type="eggNOG" id="COG0671">
    <property type="taxonomic scope" value="Bacteria"/>
</dbReference>
<dbReference type="HOGENOM" id="CLU_072573_3_1_11"/>
<keyword evidence="5" id="KW-1185">Reference proteome</keyword>